<dbReference type="InterPro" id="IPR046867">
    <property type="entry name" value="AldOxase/xan_DH_MoCoBD2"/>
</dbReference>
<accession>A0A381V100</accession>
<dbReference type="PANTHER" id="PTHR11908:SF157">
    <property type="entry name" value="XANTHINE DEHYDROGENASE SUBUNIT D-RELATED"/>
    <property type="match status" value="1"/>
</dbReference>
<evidence type="ECO:0000259" key="1">
    <source>
        <dbReference type="Pfam" id="PF02738"/>
    </source>
</evidence>
<dbReference type="AlphaFoldDB" id="A0A381V100"/>
<organism evidence="3">
    <name type="scientific">marine metagenome</name>
    <dbReference type="NCBI Taxonomy" id="408172"/>
    <lineage>
        <taxon>unclassified sequences</taxon>
        <taxon>metagenomes</taxon>
        <taxon>ecological metagenomes</taxon>
    </lineage>
</organism>
<feature type="domain" description="Aldehyde oxidase/xanthine dehydrogenase first molybdopterin binding" evidence="1">
    <location>
        <begin position="51"/>
        <end position="281"/>
    </location>
</feature>
<dbReference type="SUPFAM" id="SSF56003">
    <property type="entry name" value="Molybdenum cofactor-binding domain"/>
    <property type="match status" value="1"/>
</dbReference>
<feature type="non-terminal residue" evidence="3">
    <location>
        <position position="1"/>
    </location>
</feature>
<protein>
    <submittedName>
        <fullName evidence="3">Uncharacterized protein</fullName>
    </submittedName>
</protein>
<dbReference type="InterPro" id="IPR037165">
    <property type="entry name" value="AldOxase/xan_DH_Mopterin-bd_sf"/>
</dbReference>
<evidence type="ECO:0000259" key="2">
    <source>
        <dbReference type="Pfam" id="PF20256"/>
    </source>
</evidence>
<dbReference type="PANTHER" id="PTHR11908">
    <property type="entry name" value="XANTHINE DEHYDROGENASE"/>
    <property type="match status" value="1"/>
</dbReference>
<feature type="domain" description="Aldehyde oxidase/xanthine dehydrogenase second molybdopterin binding" evidence="2">
    <location>
        <begin position="336"/>
        <end position="598"/>
    </location>
</feature>
<dbReference type="GO" id="GO:0005506">
    <property type="term" value="F:iron ion binding"/>
    <property type="evidence" value="ECO:0007669"/>
    <property type="project" value="InterPro"/>
</dbReference>
<dbReference type="EMBL" id="UINC01007566">
    <property type="protein sequence ID" value="SVA34055.1"/>
    <property type="molecule type" value="Genomic_DNA"/>
</dbReference>
<evidence type="ECO:0000313" key="3">
    <source>
        <dbReference type="EMBL" id="SVA34055.1"/>
    </source>
</evidence>
<dbReference type="Gene3D" id="3.90.1170.50">
    <property type="entry name" value="Aldehyde oxidase/xanthine dehydrogenase, a/b hammerhead"/>
    <property type="match status" value="1"/>
</dbReference>
<dbReference type="InterPro" id="IPR008274">
    <property type="entry name" value="AldOxase/xan_DH_MoCoBD1"/>
</dbReference>
<gene>
    <name evidence="3" type="ORF">METZ01_LOCUS86909</name>
</gene>
<dbReference type="InterPro" id="IPR016208">
    <property type="entry name" value="Ald_Oxase/xanthine_DH-like"/>
</dbReference>
<dbReference type="Pfam" id="PF20256">
    <property type="entry name" value="MoCoBD_2"/>
    <property type="match status" value="1"/>
</dbReference>
<dbReference type="GO" id="GO:0016491">
    <property type="term" value="F:oxidoreductase activity"/>
    <property type="evidence" value="ECO:0007669"/>
    <property type="project" value="InterPro"/>
</dbReference>
<dbReference type="Pfam" id="PF02738">
    <property type="entry name" value="MoCoBD_1"/>
    <property type="match status" value="1"/>
</dbReference>
<proteinExistence type="predicted"/>
<sequence length="657" mass="69394">VVAATHPEVARRACELCVVDYDELVPNLDPEASLTGTVDGLPSGGLVRHVQIRHGDVDTARGEAEVVVVGDYELGTQDPAFLGPESGQAVPDGNGGVELYVSCQNLHLDQSQVAASLGLPLDKVRLVLSGVGGAFGGKEDLNVHIHACLLALATGRPVRMSYSREESFYGHVHRHPATVRVELGARRDGTLVFSKVRLVLDGGAYTSTSQIVIANASYFAAGAYACPNVEIDGYATYTNNPPCGAMRGFGAVQSCYAIESAMDRLSVELGLHPVDLRLRNALTEGDVLPTGQTVDGPVPICELLTHLYDLPLPDEPDQATFDPRAHPGGVGNTTHGEGIRRGVGYALGVKAIGFSGGVDDTSTARVTLWIRDGLPVAEVQTAATELGQGIVSLEAQVVRTELGVQEVLLAVKDTTIDEAGASSASRQSWMTCGAVLGACRLVRGEVLERAATALDEPVEALELEDGYVRTSFGAGSSLPLADLLGEAPVSHRFTYHHRPTEAIDPERGQGDAHVAFAYAAHRAVVDVDVELGLVRIIELAAAQDVGRAMNPLAVEGQIEGGTVQGLGLALMEEVQFEDGRIRNPSFTDYLIPTMLDVPPMPLQVFEFPHPDSPYGLNGVGEPPNLSSTPAVLNALRDATGLDLPRAPVRPADLVIEA</sequence>
<dbReference type="Gene3D" id="3.30.365.10">
    <property type="entry name" value="Aldehyde oxidase/xanthine dehydrogenase, molybdopterin binding domain"/>
    <property type="match status" value="4"/>
</dbReference>
<reference evidence="3" key="1">
    <citation type="submission" date="2018-05" db="EMBL/GenBank/DDBJ databases">
        <authorList>
            <person name="Lanie J.A."/>
            <person name="Ng W.-L."/>
            <person name="Kazmierczak K.M."/>
            <person name="Andrzejewski T.M."/>
            <person name="Davidsen T.M."/>
            <person name="Wayne K.J."/>
            <person name="Tettelin H."/>
            <person name="Glass J.I."/>
            <person name="Rusch D."/>
            <person name="Podicherti R."/>
            <person name="Tsui H.-C.T."/>
            <person name="Winkler M.E."/>
        </authorList>
    </citation>
    <scope>NUCLEOTIDE SEQUENCE</scope>
</reference>
<name>A0A381V100_9ZZZZ</name>